<name>C4GHP5_9NEIS</name>
<evidence type="ECO:0000313" key="1">
    <source>
        <dbReference type="EMBL" id="EEP68483.1"/>
    </source>
</evidence>
<sequence>MQTAGLLAQGLVLVELGEGLVDMGGLGFQAACYGGDAWLGGGEAVYAAQPAACAPVERAAALFELGEAFAGDFQAGFYAVGRVDDFAAVELAGALQDVFADAEPERELGNVLRGCHDDGVGDAVVHQGDGGFLREGVLDGGEVALLIACDGAGLDGGGSGGHGGSLKKGD</sequence>
<gene>
    <name evidence="1" type="ORF">GCWU000324_00379</name>
</gene>
<dbReference type="EMBL" id="ACJW02000002">
    <property type="protein sequence ID" value="EEP68483.1"/>
    <property type="molecule type" value="Genomic_DNA"/>
</dbReference>
<reference evidence="1" key="1">
    <citation type="submission" date="2009-04" db="EMBL/GenBank/DDBJ databases">
        <authorList>
            <person name="Weinstock G."/>
            <person name="Sodergren E."/>
            <person name="Clifton S."/>
            <person name="Fulton L."/>
            <person name="Fulton B."/>
            <person name="Courtney L."/>
            <person name="Fronick C."/>
            <person name="Harrison M."/>
            <person name="Strong C."/>
            <person name="Farmer C."/>
            <person name="Delahaunty K."/>
            <person name="Markovic C."/>
            <person name="Hall O."/>
            <person name="Minx P."/>
            <person name="Tomlinson C."/>
            <person name="Mitreva M."/>
            <person name="Nelson J."/>
            <person name="Hou S."/>
            <person name="Wollam A."/>
            <person name="Pepin K.H."/>
            <person name="Johnson M."/>
            <person name="Bhonagiri V."/>
            <person name="Nash W.E."/>
            <person name="Warren W."/>
            <person name="Chinwalla A."/>
            <person name="Mardis E.R."/>
            <person name="Wilson R.K."/>
        </authorList>
    </citation>
    <scope>NUCLEOTIDE SEQUENCE [LARGE SCALE GENOMIC DNA]</scope>
    <source>
        <strain evidence="1">ATCC 51147</strain>
    </source>
</reference>
<dbReference type="AlphaFoldDB" id="C4GHP5"/>
<keyword evidence="2" id="KW-1185">Reference proteome</keyword>
<dbReference type="Proteomes" id="UP000003009">
    <property type="component" value="Unassembled WGS sequence"/>
</dbReference>
<dbReference type="STRING" id="629741.GCWU000324_00379"/>
<accession>C4GHP5</accession>
<protein>
    <submittedName>
        <fullName evidence="1">Uncharacterized protein</fullName>
    </submittedName>
</protein>
<dbReference type="HOGENOM" id="CLU_1568655_0_0_4"/>
<comment type="caution">
    <text evidence="1">The sequence shown here is derived from an EMBL/GenBank/DDBJ whole genome shotgun (WGS) entry which is preliminary data.</text>
</comment>
<proteinExistence type="predicted"/>
<organism evidence="1 2">
    <name type="scientific">Kingella oralis ATCC 51147</name>
    <dbReference type="NCBI Taxonomy" id="629741"/>
    <lineage>
        <taxon>Bacteria</taxon>
        <taxon>Pseudomonadati</taxon>
        <taxon>Pseudomonadota</taxon>
        <taxon>Betaproteobacteria</taxon>
        <taxon>Neisseriales</taxon>
        <taxon>Neisseriaceae</taxon>
        <taxon>Kingella</taxon>
    </lineage>
</organism>
<evidence type="ECO:0000313" key="2">
    <source>
        <dbReference type="Proteomes" id="UP000003009"/>
    </source>
</evidence>